<dbReference type="GO" id="GO:0030178">
    <property type="term" value="P:negative regulation of Wnt signaling pathway"/>
    <property type="evidence" value="ECO:0007669"/>
    <property type="project" value="TreeGrafter"/>
</dbReference>
<dbReference type="SUPFAM" id="SSF52833">
    <property type="entry name" value="Thioredoxin-like"/>
    <property type="match status" value="1"/>
</dbReference>
<dbReference type="PROSITE" id="PS51352">
    <property type="entry name" value="THIOREDOXIN_2"/>
    <property type="match status" value="1"/>
</dbReference>
<name>A0A836L5A1_9TRYP</name>
<dbReference type="EMBL" id="JAFJZO010000031">
    <property type="protein sequence ID" value="KAG5497662.1"/>
    <property type="molecule type" value="Genomic_DNA"/>
</dbReference>
<protein>
    <recommendedName>
        <fullName evidence="2">Thioredoxin domain-containing protein</fullName>
    </recommendedName>
</protein>
<proteinExistence type="predicted"/>
<dbReference type="Gene3D" id="3.40.30.10">
    <property type="entry name" value="Glutaredoxin"/>
    <property type="match status" value="1"/>
</dbReference>
<comment type="caution">
    <text evidence="3">The sequence shown here is derived from an EMBL/GenBank/DDBJ whole genome shotgun (WGS) entry which is preliminary data.</text>
</comment>
<dbReference type="GO" id="GO:0031397">
    <property type="term" value="P:negative regulation of protein ubiquitination"/>
    <property type="evidence" value="ECO:0007669"/>
    <property type="project" value="TreeGrafter"/>
</dbReference>
<dbReference type="GO" id="GO:0005634">
    <property type="term" value="C:nucleus"/>
    <property type="evidence" value="ECO:0007669"/>
    <property type="project" value="TreeGrafter"/>
</dbReference>
<dbReference type="InterPro" id="IPR012336">
    <property type="entry name" value="Thioredoxin-like_fold"/>
</dbReference>
<keyword evidence="1" id="KW-0472">Membrane</keyword>
<organism evidence="3 4">
    <name type="scientific">Porcisia hertigi</name>
    <dbReference type="NCBI Taxonomy" id="2761500"/>
    <lineage>
        <taxon>Eukaryota</taxon>
        <taxon>Discoba</taxon>
        <taxon>Euglenozoa</taxon>
        <taxon>Kinetoplastea</taxon>
        <taxon>Metakinetoplastina</taxon>
        <taxon>Trypanosomatida</taxon>
        <taxon>Trypanosomatidae</taxon>
        <taxon>Leishmaniinae</taxon>
        <taxon>Porcisia</taxon>
    </lineage>
</organism>
<sequence length="186" mass="21644">MKPNFFNNSELMLLRKDGTTVRAIDALQDIDYVFVYFSAHWCPPCRAFTPVLKKFYDAHHATKNFEIIFLSSDKSSDEMMRYFREAHGDYYCLPYADAKSMSRVWSDTYRFRSIPTLLLFENSNPRKIITRCGRDMVTQDPSAETFPWPNADALQLAKPSVFTYIRNTVVVLAIVFVLYSLTSRSK</sequence>
<dbReference type="PANTHER" id="PTHR46472">
    <property type="entry name" value="NUCLEOREDOXIN"/>
    <property type="match status" value="1"/>
</dbReference>
<evidence type="ECO:0000313" key="3">
    <source>
        <dbReference type="EMBL" id="KAG5497662.1"/>
    </source>
</evidence>
<keyword evidence="1" id="KW-0812">Transmembrane</keyword>
<feature type="domain" description="Thioredoxin" evidence="2">
    <location>
        <begin position="1"/>
        <end position="156"/>
    </location>
</feature>
<dbReference type="PANTHER" id="PTHR46472:SF1">
    <property type="entry name" value="NUCLEOREDOXIN"/>
    <property type="match status" value="1"/>
</dbReference>
<dbReference type="Pfam" id="PF13905">
    <property type="entry name" value="Thioredoxin_8"/>
    <property type="match status" value="1"/>
</dbReference>
<evidence type="ECO:0000313" key="4">
    <source>
        <dbReference type="Proteomes" id="UP000674318"/>
    </source>
</evidence>
<dbReference type="Proteomes" id="UP000674318">
    <property type="component" value="Unassembled WGS sequence"/>
</dbReference>
<keyword evidence="4" id="KW-1185">Reference proteome</keyword>
<dbReference type="OrthoDB" id="409136at2759"/>
<dbReference type="GO" id="GO:0004791">
    <property type="term" value="F:thioredoxin-disulfide reductase (NADPH) activity"/>
    <property type="evidence" value="ECO:0007669"/>
    <property type="project" value="TreeGrafter"/>
</dbReference>
<feature type="transmembrane region" description="Helical" evidence="1">
    <location>
        <begin position="164"/>
        <end position="182"/>
    </location>
</feature>
<keyword evidence="1" id="KW-1133">Transmembrane helix</keyword>
<dbReference type="InterPro" id="IPR017937">
    <property type="entry name" value="Thioredoxin_CS"/>
</dbReference>
<dbReference type="KEGG" id="phet:94290001"/>
<reference evidence="3 4" key="1">
    <citation type="submission" date="2021-02" db="EMBL/GenBank/DDBJ databases">
        <title>Porcisia hertigi Genome sequencing and assembly.</title>
        <authorList>
            <person name="Almutairi H."/>
            <person name="Gatherer D."/>
        </authorList>
    </citation>
    <scope>NUCLEOTIDE SEQUENCE [LARGE SCALE GENOMIC DNA]</scope>
    <source>
        <strain evidence="3 4">C119</strain>
    </source>
</reference>
<dbReference type="AlphaFoldDB" id="A0A836L5A1"/>
<dbReference type="InterPro" id="IPR036249">
    <property type="entry name" value="Thioredoxin-like_sf"/>
</dbReference>
<gene>
    <name evidence="3" type="ORF">JKF63_03927</name>
</gene>
<dbReference type="InterPro" id="IPR013766">
    <property type="entry name" value="Thioredoxin_domain"/>
</dbReference>
<dbReference type="GeneID" id="94290001"/>
<dbReference type="PROSITE" id="PS00194">
    <property type="entry name" value="THIOREDOXIN_1"/>
    <property type="match status" value="1"/>
</dbReference>
<evidence type="ECO:0000259" key="2">
    <source>
        <dbReference type="PROSITE" id="PS51352"/>
    </source>
</evidence>
<dbReference type="RefSeq" id="XP_067755130.1">
    <property type="nucleotide sequence ID" value="XM_067899924.1"/>
</dbReference>
<accession>A0A836L5A1</accession>
<evidence type="ECO:0000256" key="1">
    <source>
        <dbReference type="SAM" id="Phobius"/>
    </source>
</evidence>